<dbReference type="Proteomes" id="UP001597063">
    <property type="component" value="Unassembled WGS sequence"/>
</dbReference>
<dbReference type="Pfam" id="PF23023">
    <property type="entry name" value="Anti-Pycsar_Apyc1"/>
    <property type="match status" value="1"/>
</dbReference>
<protein>
    <submittedName>
        <fullName evidence="1">MBL fold metallo-hydrolase</fullName>
    </submittedName>
</protein>
<name>A0ABW2XYM1_9ACTN</name>
<dbReference type="SUPFAM" id="SSF56281">
    <property type="entry name" value="Metallo-hydrolase/oxidoreductase"/>
    <property type="match status" value="1"/>
</dbReference>
<gene>
    <name evidence="1" type="ORF">ACFQZM_37105</name>
</gene>
<proteinExistence type="predicted"/>
<dbReference type="EMBL" id="JBHTGP010000018">
    <property type="protein sequence ID" value="MFD0690157.1"/>
    <property type="molecule type" value="Genomic_DNA"/>
</dbReference>
<dbReference type="RefSeq" id="WP_131755368.1">
    <property type="nucleotide sequence ID" value="NZ_JBHTGP010000018.1"/>
</dbReference>
<organism evidence="1 2">
    <name type="scientific">Actinomadura fibrosa</name>
    <dbReference type="NCBI Taxonomy" id="111802"/>
    <lineage>
        <taxon>Bacteria</taxon>
        <taxon>Bacillati</taxon>
        <taxon>Actinomycetota</taxon>
        <taxon>Actinomycetes</taxon>
        <taxon>Streptosporangiales</taxon>
        <taxon>Thermomonosporaceae</taxon>
        <taxon>Actinomadura</taxon>
    </lineage>
</organism>
<evidence type="ECO:0000313" key="2">
    <source>
        <dbReference type="Proteomes" id="UP001597063"/>
    </source>
</evidence>
<dbReference type="PANTHER" id="PTHR46018">
    <property type="entry name" value="ZINC PHOSPHODIESTERASE ELAC PROTEIN 1"/>
    <property type="match status" value="1"/>
</dbReference>
<reference evidence="2" key="1">
    <citation type="journal article" date="2019" name="Int. J. Syst. Evol. Microbiol.">
        <title>The Global Catalogue of Microorganisms (GCM) 10K type strain sequencing project: providing services to taxonomists for standard genome sequencing and annotation.</title>
        <authorList>
            <consortium name="The Broad Institute Genomics Platform"/>
            <consortium name="The Broad Institute Genome Sequencing Center for Infectious Disease"/>
            <person name="Wu L."/>
            <person name="Ma J."/>
        </authorList>
    </citation>
    <scope>NUCLEOTIDE SEQUENCE [LARGE SCALE GENOMIC DNA]</scope>
    <source>
        <strain evidence="2">JCM 9371</strain>
    </source>
</reference>
<comment type="caution">
    <text evidence="1">The sequence shown here is derived from an EMBL/GenBank/DDBJ whole genome shotgun (WGS) entry which is preliminary data.</text>
</comment>
<keyword evidence="2" id="KW-1185">Reference proteome</keyword>
<accession>A0ABW2XYM1</accession>
<sequence length="249" mass="26488">MEQTLRMTVIGSGDAFGSGGRLQTCLHLRASGDEGTLLIDCGATALTGLKRYGCDPAEVAVVAVSHLHGDHFAGLPFLILDGQFRRRTRPLHLVGPPGLDDRLHQAMEVLFPGSTSVTRRFAVHVHETPPGSDLTLGTCHVQAFAVDHQAGAPALALRVTLAGRTIAYSGDTAWTDTLLTVADGTDLFVCEAYTADRAVPGHLHLPDLVSHAAQLRCRRLLLTHAGPSVLDQPLAPHLTLAHDGMTIDL</sequence>
<dbReference type="CDD" id="cd07740">
    <property type="entry name" value="metallo-hydrolase-like_MBL-fold"/>
    <property type="match status" value="1"/>
</dbReference>
<dbReference type="InterPro" id="IPR036866">
    <property type="entry name" value="RibonucZ/Hydroxyglut_hydro"/>
</dbReference>
<evidence type="ECO:0000313" key="1">
    <source>
        <dbReference type="EMBL" id="MFD0690157.1"/>
    </source>
</evidence>
<dbReference type="PANTHER" id="PTHR46018:SF7">
    <property type="entry name" value="RIBONUCLEASE Z"/>
    <property type="match status" value="1"/>
</dbReference>
<dbReference type="Gene3D" id="3.60.15.10">
    <property type="entry name" value="Ribonuclease Z/Hydroxyacylglutathione hydrolase-like"/>
    <property type="match status" value="1"/>
</dbReference>